<accession>A0A0M3IP78</accession>
<dbReference type="Proteomes" id="UP000036681">
    <property type="component" value="Unplaced"/>
</dbReference>
<dbReference type="GO" id="GO:0070006">
    <property type="term" value="F:metalloaminopeptidase activity"/>
    <property type="evidence" value="ECO:0007669"/>
    <property type="project" value="TreeGrafter"/>
</dbReference>
<dbReference type="Pfam" id="PF01433">
    <property type="entry name" value="Peptidase_M1"/>
    <property type="match status" value="1"/>
</dbReference>
<dbReference type="GO" id="GO:0006508">
    <property type="term" value="P:proteolysis"/>
    <property type="evidence" value="ECO:0007669"/>
    <property type="project" value="TreeGrafter"/>
</dbReference>
<dbReference type="GO" id="GO:0005737">
    <property type="term" value="C:cytoplasm"/>
    <property type="evidence" value="ECO:0007669"/>
    <property type="project" value="TreeGrafter"/>
</dbReference>
<dbReference type="InterPro" id="IPR014782">
    <property type="entry name" value="Peptidase_M1_dom"/>
</dbReference>
<dbReference type="SUPFAM" id="SSF55486">
    <property type="entry name" value="Metalloproteases ('zincins'), catalytic domain"/>
    <property type="match status" value="1"/>
</dbReference>
<reference evidence="3" key="1">
    <citation type="submission" date="2017-02" db="UniProtKB">
        <authorList>
            <consortium name="WormBaseParasite"/>
        </authorList>
    </citation>
    <scope>IDENTIFICATION</scope>
</reference>
<keyword evidence="2" id="KW-1185">Reference proteome</keyword>
<protein>
    <submittedName>
        <fullName evidence="3">Peptidase_M1 domain-containing protein</fullName>
    </submittedName>
</protein>
<dbReference type="AlphaFoldDB" id="A0A0M3IP78"/>
<dbReference type="PANTHER" id="PTHR11533">
    <property type="entry name" value="PROTEASE M1 ZINC METALLOPROTEASE"/>
    <property type="match status" value="1"/>
</dbReference>
<sequence length="99" mass="11286">MKTFARLVDDSANFSSDITYKKGGSILSMIETVLGKSVFQSALQSYIRTYQFSNADHEMLFEKFTEAAAGTVKDWCERPMNVTRFLDPWFLQQASALKK</sequence>
<evidence type="ECO:0000313" key="3">
    <source>
        <dbReference type="WBParaSite" id="ALUE_0002055601-mRNA-1"/>
    </source>
</evidence>
<dbReference type="GO" id="GO:0005615">
    <property type="term" value="C:extracellular space"/>
    <property type="evidence" value="ECO:0007669"/>
    <property type="project" value="TreeGrafter"/>
</dbReference>
<dbReference type="GO" id="GO:0042277">
    <property type="term" value="F:peptide binding"/>
    <property type="evidence" value="ECO:0007669"/>
    <property type="project" value="TreeGrafter"/>
</dbReference>
<dbReference type="GO" id="GO:0008270">
    <property type="term" value="F:zinc ion binding"/>
    <property type="evidence" value="ECO:0007669"/>
    <property type="project" value="InterPro"/>
</dbReference>
<dbReference type="GO" id="GO:0016020">
    <property type="term" value="C:membrane"/>
    <property type="evidence" value="ECO:0007669"/>
    <property type="project" value="TreeGrafter"/>
</dbReference>
<proteinExistence type="predicted"/>
<feature type="domain" description="Peptidase M1 membrane alanine aminopeptidase" evidence="1">
    <location>
        <begin position="12"/>
        <end position="89"/>
    </location>
</feature>
<dbReference type="InterPro" id="IPR027268">
    <property type="entry name" value="Peptidase_M4/M1_CTD_sf"/>
</dbReference>
<dbReference type="Gene3D" id="1.10.390.10">
    <property type="entry name" value="Neutral Protease Domain 2"/>
    <property type="match status" value="1"/>
</dbReference>
<organism evidence="2 3">
    <name type="scientific">Ascaris lumbricoides</name>
    <name type="common">Giant roundworm</name>
    <dbReference type="NCBI Taxonomy" id="6252"/>
    <lineage>
        <taxon>Eukaryota</taxon>
        <taxon>Metazoa</taxon>
        <taxon>Ecdysozoa</taxon>
        <taxon>Nematoda</taxon>
        <taxon>Chromadorea</taxon>
        <taxon>Rhabditida</taxon>
        <taxon>Spirurina</taxon>
        <taxon>Ascaridomorpha</taxon>
        <taxon>Ascaridoidea</taxon>
        <taxon>Ascarididae</taxon>
        <taxon>Ascaris</taxon>
    </lineage>
</organism>
<evidence type="ECO:0000313" key="2">
    <source>
        <dbReference type="Proteomes" id="UP000036681"/>
    </source>
</evidence>
<dbReference type="WBParaSite" id="ALUE_0002055601-mRNA-1">
    <property type="protein sequence ID" value="ALUE_0002055601-mRNA-1"/>
    <property type="gene ID" value="ALUE_0002055601"/>
</dbReference>
<dbReference type="GO" id="GO:0043171">
    <property type="term" value="P:peptide catabolic process"/>
    <property type="evidence" value="ECO:0007669"/>
    <property type="project" value="TreeGrafter"/>
</dbReference>
<dbReference type="PANTHER" id="PTHR11533:SF299">
    <property type="entry name" value="AMINOPEPTIDASE"/>
    <property type="match status" value="1"/>
</dbReference>
<name>A0A0M3IP78_ASCLU</name>
<evidence type="ECO:0000259" key="1">
    <source>
        <dbReference type="Pfam" id="PF01433"/>
    </source>
</evidence>
<dbReference type="InterPro" id="IPR050344">
    <property type="entry name" value="Peptidase_M1_aminopeptidases"/>
</dbReference>